<accession>A0ABY9J084</accession>
<evidence type="ECO:0000313" key="3">
    <source>
        <dbReference type="Proteomes" id="UP001235744"/>
    </source>
</evidence>
<feature type="region of interest" description="Disordered" evidence="1">
    <location>
        <begin position="68"/>
        <end position="87"/>
    </location>
</feature>
<dbReference type="RefSeq" id="WP_219568162.1">
    <property type="nucleotide sequence ID" value="NZ_CP120988.1"/>
</dbReference>
<evidence type="ECO:0000313" key="2">
    <source>
        <dbReference type="EMBL" id="WLQ61022.1"/>
    </source>
</evidence>
<evidence type="ECO:0000256" key="1">
    <source>
        <dbReference type="SAM" id="MobiDB-lite"/>
    </source>
</evidence>
<name>A0ABY9J084_9ACTN</name>
<protein>
    <submittedName>
        <fullName evidence="2">Uncharacterized protein</fullName>
    </submittedName>
</protein>
<organism evidence="2 3">
    <name type="scientific">Streptomyces poriferorum</name>
    <dbReference type="NCBI Taxonomy" id="2798799"/>
    <lineage>
        <taxon>Bacteria</taxon>
        <taxon>Bacillati</taxon>
        <taxon>Actinomycetota</taxon>
        <taxon>Actinomycetes</taxon>
        <taxon>Kitasatosporales</taxon>
        <taxon>Streptomycetaceae</taxon>
        <taxon>Streptomyces</taxon>
    </lineage>
</organism>
<reference evidence="2 3" key="1">
    <citation type="submission" date="2023-03" db="EMBL/GenBank/DDBJ databases">
        <title>Isolation and description of six Streptomyces strains from soil environments, able to metabolize different microbial glucans.</title>
        <authorList>
            <person name="Widen T."/>
            <person name="Larsbrink J."/>
        </authorList>
    </citation>
    <scope>NUCLEOTIDE SEQUENCE [LARGE SCALE GENOMIC DNA]</scope>
    <source>
        <strain evidence="2 3">Alt2</strain>
    </source>
</reference>
<dbReference type="Proteomes" id="UP001235744">
    <property type="component" value="Chromosome"/>
</dbReference>
<gene>
    <name evidence="2" type="ORF">P8A19_38835</name>
</gene>
<keyword evidence="3" id="KW-1185">Reference proteome</keyword>
<sequence>MAENVEPNETPAEDAPEVVAHVESPVGWCGIHQEVAEEPEVIAHSEAPVGWCGVHQEAAETEEPEVIAHSEEGEDTPWCGVHQEQNA</sequence>
<dbReference type="EMBL" id="CP120988">
    <property type="protein sequence ID" value="WLQ61022.1"/>
    <property type="molecule type" value="Genomic_DNA"/>
</dbReference>
<proteinExistence type="predicted"/>